<name>A0A368U006_9GAMM</name>
<protein>
    <recommendedName>
        <fullName evidence="2">GTPase-associated system helical domain-containing protein</fullName>
    </recommendedName>
</protein>
<accession>A0A368U006</accession>
<feature type="compositionally biased region" description="Polar residues" evidence="1">
    <location>
        <begin position="165"/>
        <end position="177"/>
    </location>
</feature>
<dbReference type="Proteomes" id="UP000252405">
    <property type="component" value="Unassembled WGS sequence"/>
</dbReference>
<sequence length="431" mass="47102">MLQDLLNLGLVDIGSDDSRFAKMESASTKLLKQFEESPPLMITATLVSLDENVDEDTPFLELVEGLVIEEWNTLRNTHVNRPRELLRSITISALAAATDKNPERSAIVWNTAASRLIHDQTSLGKAADLLKQCFERVFSTAESEALRRTGMLEVAQPLRRRKKSTGSTPEAPTLTGSIESNEVLQEVARAAGPQFPQGQALNNANPHWSNQAQQWSYEFTPRMTEALVKAVNLGTSRLAESIAADIAAHIASMEEHLRKQLGQVESLQSKLAESEVAGRMRLDVLWWSQARYSPSQNASYSVLPTSTAAIAAAVDLTAMVPALAPASVTHVLGETMAACTRSERLSLLDHLKKLNESPPHGFEELLPAGVTNTARVPLLEIAAEVVGGSSVSEDDLRSRAGVDPELMLEPAELAMWLFRELQARRIVEDTA</sequence>
<dbReference type="OrthoDB" id="958025at2"/>
<keyword evidence="4" id="KW-1185">Reference proteome</keyword>
<organism evidence="3 4">
    <name type="scientific">Billgrantia montanilacus</name>
    <dbReference type="NCBI Taxonomy" id="2282305"/>
    <lineage>
        <taxon>Bacteria</taxon>
        <taxon>Pseudomonadati</taxon>
        <taxon>Pseudomonadota</taxon>
        <taxon>Gammaproteobacteria</taxon>
        <taxon>Oceanospirillales</taxon>
        <taxon>Halomonadaceae</taxon>
        <taxon>Billgrantia</taxon>
    </lineage>
</organism>
<reference evidence="3 4" key="1">
    <citation type="submission" date="2018-07" db="EMBL/GenBank/DDBJ databases">
        <title>Halomonas montanilacus sp. nov., isolated from Lake Pengyan on Tibetan Plateau.</title>
        <authorList>
            <person name="Lu H."/>
            <person name="Xing P."/>
            <person name="Wu Q."/>
        </authorList>
    </citation>
    <scope>NUCLEOTIDE SEQUENCE [LARGE SCALE GENOMIC DNA]</scope>
    <source>
        <strain evidence="3 4">PYC7W</strain>
    </source>
</reference>
<dbReference type="InterPro" id="IPR045523">
    <property type="entry name" value="GASH"/>
</dbReference>
<dbReference type="EMBL" id="QPII01000005">
    <property type="protein sequence ID" value="RCV89827.1"/>
    <property type="molecule type" value="Genomic_DNA"/>
</dbReference>
<comment type="caution">
    <text evidence="3">The sequence shown here is derived from an EMBL/GenBank/DDBJ whole genome shotgun (WGS) entry which is preliminary data.</text>
</comment>
<feature type="region of interest" description="Disordered" evidence="1">
    <location>
        <begin position="156"/>
        <end position="177"/>
    </location>
</feature>
<proteinExistence type="predicted"/>
<gene>
    <name evidence="3" type="ORF">DU505_09590</name>
</gene>
<dbReference type="Pfam" id="PF19994">
    <property type="entry name" value="GASH"/>
    <property type="match status" value="1"/>
</dbReference>
<evidence type="ECO:0000256" key="1">
    <source>
        <dbReference type="SAM" id="MobiDB-lite"/>
    </source>
</evidence>
<evidence type="ECO:0000313" key="3">
    <source>
        <dbReference type="EMBL" id="RCV89827.1"/>
    </source>
</evidence>
<feature type="domain" description="GTPase-associated system helical" evidence="2">
    <location>
        <begin position="2"/>
        <end position="425"/>
    </location>
</feature>
<evidence type="ECO:0000313" key="4">
    <source>
        <dbReference type="Proteomes" id="UP000252405"/>
    </source>
</evidence>
<dbReference type="AlphaFoldDB" id="A0A368U006"/>
<evidence type="ECO:0000259" key="2">
    <source>
        <dbReference type="Pfam" id="PF19994"/>
    </source>
</evidence>
<dbReference type="RefSeq" id="WP_114478757.1">
    <property type="nucleotide sequence ID" value="NZ_QPII01000005.1"/>
</dbReference>